<gene>
    <name evidence="2" type="ORF">KK1_023974</name>
</gene>
<protein>
    <submittedName>
        <fullName evidence="2">Retrovirus-related Pol polyprotein from transposon TNT 1-94</fullName>
    </submittedName>
</protein>
<accession>A0A151TKR3</accession>
<reference evidence="2 3" key="1">
    <citation type="journal article" date="2012" name="Nat. Biotechnol.">
        <title>Draft genome sequence of pigeonpea (Cajanus cajan), an orphan legume crop of resource-poor farmers.</title>
        <authorList>
            <person name="Varshney R.K."/>
            <person name="Chen W."/>
            <person name="Li Y."/>
            <person name="Bharti A.K."/>
            <person name="Saxena R.K."/>
            <person name="Schlueter J.A."/>
            <person name="Donoghue M.T."/>
            <person name="Azam S."/>
            <person name="Fan G."/>
            <person name="Whaley A.M."/>
            <person name="Farmer A.D."/>
            <person name="Sheridan J."/>
            <person name="Iwata A."/>
            <person name="Tuteja R."/>
            <person name="Penmetsa R.V."/>
            <person name="Wu W."/>
            <person name="Upadhyaya H.D."/>
            <person name="Yang S.P."/>
            <person name="Shah T."/>
            <person name="Saxena K.B."/>
            <person name="Michael T."/>
            <person name="McCombie W.R."/>
            <person name="Yang B."/>
            <person name="Zhang G."/>
            <person name="Yang H."/>
            <person name="Wang J."/>
            <person name="Spillane C."/>
            <person name="Cook D.R."/>
            <person name="May G.D."/>
            <person name="Xu X."/>
            <person name="Jackson S.A."/>
        </authorList>
    </citation>
    <scope>NUCLEOTIDE SEQUENCE [LARGE SCALE GENOMIC DNA]</scope>
    <source>
        <strain evidence="3">cv. Asha</strain>
    </source>
</reference>
<dbReference type="Proteomes" id="UP000075243">
    <property type="component" value="Chromosome 5"/>
</dbReference>
<dbReference type="Pfam" id="PF22936">
    <property type="entry name" value="Pol_BBD"/>
    <property type="match status" value="1"/>
</dbReference>
<name>A0A151TKR3_CAJCA</name>
<proteinExistence type="predicted"/>
<dbReference type="OMA" id="MYEESSG"/>
<sequence>MYEESSGVEVEVLLVAYEETNHQSVQQKDWFLDSGCSNHMTGNKRWFTKIHEQGLCNTVKLGNDTTMTVEAKGDIRVSINGCSIIIIDVYYVPELRTNLLSLGRLQEKGLAVLIQNDTCKIFHPDRGLLLHSSMKGNRMFYLTSSMNPRKS</sequence>
<dbReference type="InterPro" id="IPR054722">
    <property type="entry name" value="PolX-like_BBD"/>
</dbReference>
<evidence type="ECO:0000313" key="3">
    <source>
        <dbReference type="Proteomes" id="UP000075243"/>
    </source>
</evidence>
<evidence type="ECO:0000259" key="1">
    <source>
        <dbReference type="Pfam" id="PF22936"/>
    </source>
</evidence>
<dbReference type="AlphaFoldDB" id="A0A151TKR3"/>
<keyword evidence="3" id="KW-1185">Reference proteome</keyword>
<dbReference type="PANTHER" id="PTHR47592">
    <property type="entry name" value="PBF68 PROTEIN"/>
    <property type="match status" value="1"/>
</dbReference>
<dbReference type="EMBL" id="CM003607">
    <property type="protein sequence ID" value="KYP67630.1"/>
    <property type="molecule type" value="Genomic_DNA"/>
</dbReference>
<evidence type="ECO:0000313" key="2">
    <source>
        <dbReference type="EMBL" id="KYP67630.1"/>
    </source>
</evidence>
<dbReference type="Gramene" id="C.cajan_23294.t">
    <property type="protein sequence ID" value="C.cajan_23294.t.cds1"/>
    <property type="gene ID" value="C.cajan_23294"/>
</dbReference>
<organism evidence="2 3">
    <name type="scientific">Cajanus cajan</name>
    <name type="common">Pigeon pea</name>
    <name type="synonym">Cajanus indicus</name>
    <dbReference type="NCBI Taxonomy" id="3821"/>
    <lineage>
        <taxon>Eukaryota</taxon>
        <taxon>Viridiplantae</taxon>
        <taxon>Streptophyta</taxon>
        <taxon>Embryophyta</taxon>
        <taxon>Tracheophyta</taxon>
        <taxon>Spermatophyta</taxon>
        <taxon>Magnoliopsida</taxon>
        <taxon>eudicotyledons</taxon>
        <taxon>Gunneridae</taxon>
        <taxon>Pentapetalae</taxon>
        <taxon>rosids</taxon>
        <taxon>fabids</taxon>
        <taxon>Fabales</taxon>
        <taxon>Fabaceae</taxon>
        <taxon>Papilionoideae</taxon>
        <taxon>50 kb inversion clade</taxon>
        <taxon>NPAAA clade</taxon>
        <taxon>indigoferoid/millettioid clade</taxon>
        <taxon>Phaseoleae</taxon>
        <taxon>Cajanus</taxon>
    </lineage>
</organism>
<dbReference type="STRING" id="3821.A0A151TKR3"/>
<feature type="domain" description="Retrovirus-related Pol polyprotein from transposon TNT 1-94-like beta-barrel" evidence="1">
    <location>
        <begin position="30"/>
        <end position="109"/>
    </location>
</feature>
<dbReference type="PANTHER" id="PTHR47592:SF24">
    <property type="entry name" value="BNACNNG30200D PROTEIN"/>
    <property type="match status" value="1"/>
</dbReference>